<dbReference type="InterPro" id="IPR050138">
    <property type="entry name" value="DHOase/Allantoinase_Hydrolase"/>
</dbReference>
<reference evidence="2" key="1">
    <citation type="journal article" date="2014" name="Int. J. Syst. Evol. Microbiol.">
        <title>Complete genome sequence of Corynebacterium casei LMG S-19264T (=DSM 44701T), isolated from a smear-ripened cheese.</title>
        <authorList>
            <consortium name="US DOE Joint Genome Institute (JGI-PGF)"/>
            <person name="Walter F."/>
            <person name="Albersmeier A."/>
            <person name="Kalinowski J."/>
            <person name="Ruckert C."/>
        </authorList>
    </citation>
    <scope>NUCLEOTIDE SEQUENCE</scope>
    <source>
        <strain evidence="2">JCM 31311</strain>
    </source>
</reference>
<organism evidence="2 3">
    <name type="scientific">Deinococcus ruber</name>
    <dbReference type="NCBI Taxonomy" id="1848197"/>
    <lineage>
        <taxon>Bacteria</taxon>
        <taxon>Thermotogati</taxon>
        <taxon>Deinococcota</taxon>
        <taxon>Deinococci</taxon>
        <taxon>Deinococcales</taxon>
        <taxon>Deinococcaceae</taxon>
        <taxon>Deinococcus</taxon>
    </lineage>
</organism>
<dbReference type="PANTHER" id="PTHR43668:SF2">
    <property type="entry name" value="ALLANTOINASE"/>
    <property type="match status" value="1"/>
</dbReference>
<dbReference type="SUPFAM" id="SSF51338">
    <property type="entry name" value="Composite domain of metallo-dependent hydrolases"/>
    <property type="match status" value="1"/>
</dbReference>
<dbReference type="GO" id="GO:0004038">
    <property type="term" value="F:allantoinase activity"/>
    <property type="evidence" value="ECO:0007669"/>
    <property type="project" value="TreeGrafter"/>
</dbReference>
<dbReference type="RefSeq" id="WP_189092436.1">
    <property type="nucleotide sequence ID" value="NZ_BMQL01000036.1"/>
</dbReference>
<dbReference type="InterPro" id="IPR011059">
    <property type="entry name" value="Metal-dep_hydrolase_composite"/>
</dbReference>
<dbReference type="Gene3D" id="3.20.20.140">
    <property type="entry name" value="Metal-dependent hydrolases"/>
    <property type="match status" value="1"/>
</dbReference>
<dbReference type="AlphaFoldDB" id="A0A918CJ66"/>
<sequence>MTYERVVQGRLVTPDEVFDGYLGIQNGTIAAISREPLDGELLDVRGQLVFPGGIDAHVHVSSSELYPEGWTRLSQCALAGGVTTVIDMPYDAPQPTVNADLFRAKVGRLRQESLTDAALYGTIRKRGGVPEIAGMAKAGASAFKFSTYETDAQRFPRIPNDELLPALRELGRLGLPAVFHAEDGEIIDALIEQLRPRGEESPRLHAQSRPPVSEMAAVAGLLELSRTVTAEGFPVKLHIAHLTVPQGFHLLEQYRALGVDVSAETCIHYLTLNEDDLSEQGAPLKCNPPLRPAAMQEALWAEVLAGRVAFITTDHAPWPPELKDKPNIFDNRSGMPGLETMLPLLYSEGVVRRDLKLTEFARLTASGPADRFGLAHRKGRVQIGLDADLTILDPQASYTVRAAESYSIAHHSPYEGRTLSGKITHTLLRGAEVFDGEQVKARPGFAQFLTPEFA</sequence>
<accession>A0A918CJ66</accession>
<dbReference type="InterPro" id="IPR032466">
    <property type="entry name" value="Metal_Hydrolase"/>
</dbReference>
<protein>
    <submittedName>
        <fullName evidence="2">Allantoinase</fullName>
    </submittedName>
</protein>
<dbReference type="Pfam" id="PF01979">
    <property type="entry name" value="Amidohydro_1"/>
    <property type="match status" value="1"/>
</dbReference>
<proteinExistence type="predicted"/>
<evidence type="ECO:0000313" key="2">
    <source>
        <dbReference type="EMBL" id="GGR25712.1"/>
    </source>
</evidence>
<dbReference type="GO" id="GO:0005737">
    <property type="term" value="C:cytoplasm"/>
    <property type="evidence" value="ECO:0007669"/>
    <property type="project" value="TreeGrafter"/>
</dbReference>
<gene>
    <name evidence="2" type="ORF">GCM10008957_41690</name>
</gene>
<keyword evidence="3" id="KW-1185">Reference proteome</keyword>
<comment type="caution">
    <text evidence="2">The sequence shown here is derived from an EMBL/GenBank/DDBJ whole genome shotgun (WGS) entry which is preliminary data.</text>
</comment>
<dbReference type="SUPFAM" id="SSF51556">
    <property type="entry name" value="Metallo-dependent hydrolases"/>
    <property type="match status" value="1"/>
</dbReference>
<dbReference type="PANTHER" id="PTHR43668">
    <property type="entry name" value="ALLANTOINASE"/>
    <property type="match status" value="1"/>
</dbReference>
<feature type="domain" description="Amidohydrolase-related" evidence="1">
    <location>
        <begin position="48"/>
        <end position="431"/>
    </location>
</feature>
<dbReference type="InterPro" id="IPR006680">
    <property type="entry name" value="Amidohydro-rel"/>
</dbReference>
<dbReference type="EMBL" id="BMQL01000036">
    <property type="protein sequence ID" value="GGR25712.1"/>
    <property type="molecule type" value="Genomic_DNA"/>
</dbReference>
<dbReference type="GO" id="GO:0006145">
    <property type="term" value="P:purine nucleobase catabolic process"/>
    <property type="evidence" value="ECO:0007669"/>
    <property type="project" value="TreeGrafter"/>
</dbReference>
<dbReference type="Gene3D" id="2.30.40.10">
    <property type="entry name" value="Urease, subunit C, domain 1"/>
    <property type="match status" value="1"/>
</dbReference>
<evidence type="ECO:0000313" key="3">
    <source>
        <dbReference type="Proteomes" id="UP000603865"/>
    </source>
</evidence>
<dbReference type="Proteomes" id="UP000603865">
    <property type="component" value="Unassembled WGS sequence"/>
</dbReference>
<reference evidence="2" key="2">
    <citation type="submission" date="2020-09" db="EMBL/GenBank/DDBJ databases">
        <authorList>
            <person name="Sun Q."/>
            <person name="Ohkuma M."/>
        </authorList>
    </citation>
    <scope>NUCLEOTIDE SEQUENCE</scope>
    <source>
        <strain evidence="2">JCM 31311</strain>
    </source>
</reference>
<name>A0A918CJ66_9DEIO</name>
<evidence type="ECO:0000259" key="1">
    <source>
        <dbReference type="Pfam" id="PF01979"/>
    </source>
</evidence>